<proteinExistence type="predicted"/>
<gene>
    <name evidence="1" type="ORF">OCBIM_22024808mg</name>
</gene>
<dbReference type="EMBL" id="KQ419631">
    <property type="protein sequence ID" value="KOF82783.1"/>
    <property type="molecule type" value="Genomic_DNA"/>
</dbReference>
<reference evidence="1" key="1">
    <citation type="submission" date="2015-07" db="EMBL/GenBank/DDBJ databases">
        <title>MeaNS - Measles Nucleotide Surveillance Program.</title>
        <authorList>
            <person name="Tran T."/>
            <person name="Druce J."/>
        </authorList>
    </citation>
    <scope>NUCLEOTIDE SEQUENCE</scope>
    <source>
        <strain evidence="1">UCB-OBI-ISO-001</strain>
        <tissue evidence="1">Gonad</tissue>
    </source>
</reference>
<accession>A0A0L8H0P7</accession>
<organism evidence="1">
    <name type="scientific">Octopus bimaculoides</name>
    <name type="common">California two-spotted octopus</name>
    <dbReference type="NCBI Taxonomy" id="37653"/>
    <lineage>
        <taxon>Eukaryota</taxon>
        <taxon>Metazoa</taxon>
        <taxon>Spiralia</taxon>
        <taxon>Lophotrochozoa</taxon>
        <taxon>Mollusca</taxon>
        <taxon>Cephalopoda</taxon>
        <taxon>Coleoidea</taxon>
        <taxon>Octopodiformes</taxon>
        <taxon>Octopoda</taxon>
        <taxon>Incirrata</taxon>
        <taxon>Octopodidae</taxon>
        <taxon>Octopus</taxon>
    </lineage>
</organism>
<name>A0A0L8H0P7_OCTBM</name>
<evidence type="ECO:0000313" key="1">
    <source>
        <dbReference type="EMBL" id="KOF82783.1"/>
    </source>
</evidence>
<protein>
    <submittedName>
        <fullName evidence="1">Uncharacterized protein</fullName>
    </submittedName>
</protein>
<sequence>MGFGFQAKDISKLSFDENISRIKKEKCNSCISMKPRRVFKMGERTRGKTNKPLMLPF</sequence>
<dbReference type="AlphaFoldDB" id="A0A0L8H0P7"/>